<keyword evidence="2" id="KW-1185">Reference proteome</keyword>
<sequence length="85" mass="9482">MEIYTERLKLVASSPEFISGLSQSGYQEGPHVKAHLSELEKDPSTLGWGVWIILEKNSDVIIGDAGFKGKPSVKKNCRSRIWYSS</sequence>
<dbReference type="RefSeq" id="WP_377774172.1">
    <property type="nucleotide sequence ID" value="NZ_JBHUOQ010000004.1"/>
</dbReference>
<dbReference type="Proteomes" id="UP001597519">
    <property type="component" value="Unassembled WGS sequence"/>
</dbReference>
<evidence type="ECO:0008006" key="3">
    <source>
        <dbReference type="Google" id="ProtNLM"/>
    </source>
</evidence>
<name>A0ABW5WWT5_9STAP</name>
<comment type="caution">
    <text evidence="1">The sequence shown here is derived from an EMBL/GenBank/DDBJ whole genome shotgun (WGS) entry which is preliminary data.</text>
</comment>
<organism evidence="1 2">
    <name type="scientific">Corticicoccus populi</name>
    <dbReference type="NCBI Taxonomy" id="1812821"/>
    <lineage>
        <taxon>Bacteria</taxon>
        <taxon>Bacillati</taxon>
        <taxon>Bacillota</taxon>
        <taxon>Bacilli</taxon>
        <taxon>Bacillales</taxon>
        <taxon>Staphylococcaceae</taxon>
        <taxon>Corticicoccus</taxon>
    </lineage>
</organism>
<dbReference type="EMBL" id="JBHUOQ010000004">
    <property type="protein sequence ID" value="MFD2830797.1"/>
    <property type="molecule type" value="Genomic_DNA"/>
</dbReference>
<gene>
    <name evidence="1" type="ORF">ACFSX4_10030</name>
</gene>
<proteinExistence type="predicted"/>
<accession>A0ABW5WWT5</accession>
<protein>
    <recommendedName>
        <fullName evidence="3">N-acetyltransferase</fullName>
    </recommendedName>
</protein>
<evidence type="ECO:0000313" key="1">
    <source>
        <dbReference type="EMBL" id="MFD2830797.1"/>
    </source>
</evidence>
<reference evidence="2" key="1">
    <citation type="journal article" date="2019" name="Int. J. Syst. Evol. Microbiol.">
        <title>The Global Catalogue of Microorganisms (GCM) 10K type strain sequencing project: providing services to taxonomists for standard genome sequencing and annotation.</title>
        <authorList>
            <consortium name="The Broad Institute Genomics Platform"/>
            <consortium name="The Broad Institute Genome Sequencing Center for Infectious Disease"/>
            <person name="Wu L."/>
            <person name="Ma J."/>
        </authorList>
    </citation>
    <scope>NUCLEOTIDE SEQUENCE [LARGE SCALE GENOMIC DNA]</scope>
    <source>
        <strain evidence="2">KCTC 33575</strain>
    </source>
</reference>
<evidence type="ECO:0000313" key="2">
    <source>
        <dbReference type="Proteomes" id="UP001597519"/>
    </source>
</evidence>